<dbReference type="EMBL" id="AGJK01000149">
    <property type="protein sequence ID" value="EHP90830.1"/>
    <property type="molecule type" value="Genomic_DNA"/>
</dbReference>
<feature type="domain" description="Bro-N" evidence="1">
    <location>
        <begin position="1"/>
        <end position="113"/>
    </location>
</feature>
<evidence type="ECO:0000259" key="1">
    <source>
        <dbReference type="PROSITE" id="PS51750"/>
    </source>
</evidence>
<evidence type="ECO:0000313" key="3">
    <source>
        <dbReference type="Proteomes" id="UP000004382"/>
    </source>
</evidence>
<dbReference type="SMART" id="SM01040">
    <property type="entry name" value="Bro-N"/>
    <property type="match status" value="1"/>
</dbReference>
<comment type="caution">
    <text evidence="2">The sequence shown here is derived from an EMBL/GenBank/DDBJ whole genome shotgun (WGS) entry which is preliminary data.</text>
</comment>
<dbReference type="Pfam" id="PF02498">
    <property type="entry name" value="Bro-N"/>
    <property type="match status" value="1"/>
</dbReference>
<dbReference type="AlphaFoldDB" id="H1KNQ8"/>
<name>H1KNQ8_METEX</name>
<dbReference type="PATRIC" id="fig|882800.3.peg.4199"/>
<dbReference type="RefSeq" id="WP_003603208.1">
    <property type="nucleotide sequence ID" value="NZ_AGJK01000149.1"/>
</dbReference>
<dbReference type="PROSITE" id="PS51750">
    <property type="entry name" value="BRO_N"/>
    <property type="match status" value="1"/>
</dbReference>
<dbReference type="PANTHER" id="PTHR36180">
    <property type="entry name" value="DNA-BINDING PROTEIN-RELATED-RELATED"/>
    <property type="match status" value="1"/>
</dbReference>
<accession>H1KNQ8</accession>
<gene>
    <name evidence="2" type="ORF">MetexDRAFT_4271</name>
</gene>
<reference evidence="2 3" key="1">
    <citation type="submission" date="2011-09" db="EMBL/GenBank/DDBJ databases">
        <title>The draft genome of Methylobacterium extorquens DSM 13060.</title>
        <authorList>
            <consortium name="US DOE Joint Genome Institute (JGI-PGF)"/>
            <person name="Lucas S."/>
            <person name="Han J."/>
            <person name="Lapidus A."/>
            <person name="Cheng J.-F."/>
            <person name="Goodwin L."/>
            <person name="Pitluck S."/>
            <person name="Peters L."/>
            <person name="Land M.L."/>
            <person name="Hauser L."/>
            <person name="Koskimaki J."/>
            <person name="Halonen O."/>
            <person name="Pirttila A."/>
            <person name="Frank C."/>
            <person name="Woyke T.J."/>
        </authorList>
    </citation>
    <scope>NUCLEOTIDE SEQUENCE [LARGE SCALE GENOMIC DNA]</scope>
    <source>
        <strain evidence="2 3">DSM 13060</strain>
    </source>
</reference>
<sequence length="274" mass="29423">MAALVPFAFEGRSLRAFDLDGESWFVAGDAAAFLGYAEAKDLTRTLDDDEKGRHPVPTPGGEQDVSIISEAGLYRAIVQRRATSAIPAETREAIARFQRWVFHDVLPSIRRTGVYAPAEPANPPAVASTFKGYFSIGRLIGLDRNQSALAANRATVSVLGVNPLALMGATHLLAPAQEHVLTPTEIGRELGGRSGIAANQLLAERGLQIGKRDAKDRAYWQPTEAGMAYARLYDTGKKHGDGTPVTQVKWRSSVLDALRPPTQLSAPAIPAETA</sequence>
<protein>
    <submittedName>
        <fullName evidence="2">Prophage antirepressor</fullName>
    </submittedName>
</protein>
<evidence type="ECO:0000313" key="2">
    <source>
        <dbReference type="EMBL" id="EHP90830.1"/>
    </source>
</evidence>
<dbReference type="Proteomes" id="UP000004382">
    <property type="component" value="Unassembled WGS sequence"/>
</dbReference>
<dbReference type="PANTHER" id="PTHR36180:SF2">
    <property type="entry name" value="BRO FAMILY PROTEIN"/>
    <property type="match status" value="1"/>
</dbReference>
<proteinExistence type="predicted"/>
<organism evidence="2 3">
    <name type="scientific">Methylorubrum extorquens DSM 13060</name>
    <dbReference type="NCBI Taxonomy" id="882800"/>
    <lineage>
        <taxon>Bacteria</taxon>
        <taxon>Pseudomonadati</taxon>
        <taxon>Pseudomonadota</taxon>
        <taxon>Alphaproteobacteria</taxon>
        <taxon>Hyphomicrobiales</taxon>
        <taxon>Methylobacteriaceae</taxon>
        <taxon>Methylorubrum</taxon>
    </lineage>
</organism>
<dbReference type="InterPro" id="IPR003497">
    <property type="entry name" value="BRO_N_domain"/>
</dbReference>